<evidence type="ECO:0000313" key="12">
    <source>
        <dbReference type="Proteomes" id="UP000077202"/>
    </source>
</evidence>
<dbReference type="GO" id="GO:0004497">
    <property type="term" value="F:monooxygenase activity"/>
    <property type="evidence" value="ECO:0007669"/>
    <property type="project" value="UniProtKB-KW"/>
</dbReference>
<comment type="cofactor">
    <cofactor evidence="1 8">
        <name>heme</name>
        <dbReference type="ChEBI" id="CHEBI:30413"/>
    </cofactor>
</comment>
<dbReference type="Pfam" id="PF00067">
    <property type="entry name" value="p450"/>
    <property type="match status" value="1"/>
</dbReference>
<keyword evidence="10" id="KW-0812">Transmembrane</keyword>
<keyword evidence="5 9" id="KW-0560">Oxidoreductase</keyword>
<dbReference type="CDD" id="cd20618">
    <property type="entry name" value="CYP71_clan"/>
    <property type="match status" value="1"/>
</dbReference>
<dbReference type="InterPro" id="IPR036396">
    <property type="entry name" value="Cyt_P450_sf"/>
</dbReference>
<evidence type="ECO:0000256" key="9">
    <source>
        <dbReference type="RuleBase" id="RU000461"/>
    </source>
</evidence>
<feature type="transmembrane region" description="Helical" evidence="10">
    <location>
        <begin position="15"/>
        <end position="32"/>
    </location>
</feature>
<reference evidence="11" key="1">
    <citation type="submission" date="2016-03" db="EMBL/GenBank/DDBJ databases">
        <title>Mechanisms controlling the formation of the plant cell surface in tip-growing cells are functionally conserved among land plants.</title>
        <authorList>
            <person name="Honkanen S."/>
            <person name="Jones V.A."/>
            <person name="Morieri G."/>
            <person name="Champion C."/>
            <person name="Hetherington A.J."/>
            <person name="Kelly S."/>
            <person name="Saint-Marcoux D."/>
            <person name="Proust H."/>
            <person name="Prescott H."/>
            <person name="Dolan L."/>
        </authorList>
    </citation>
    <scope>NUCLEOTIDE SEQUENCE [LARGE SCALE GENOMIC DNA]</scope>
    <source>
        <tissue evidence="11">Whole gametophyte</tissue>
    </source>
</reference>
<evidence type="ECO:0000256" key="10">
    <source>
        <dbReference type="SAM" id="Phobius"/>
    </source>
</evidence>
<gene>
    <name evidence="11" type="ORF">AXG93_4332s1080</name>
</gene>
<proteinExistence type="inferred from homology"/>
<evidence type="ECO:0000256" key="3">
    <source>
        <dbReference type="ARBA" id="ARBA00022617"/>
    </source>
</evidence>
<comment type="caution">
    <text evidence="11">The sequence shown here is derived from an EMBL/GenBank/DDBJ whole genome shotgun (WGS) entry which is preliminary data.</text>
</comment>
<dbReference type="PRINTS" id="PR00385">
    <property type="entry name" value="P450"/>
</dbReference>
<dbReference type="PRINTS" id="PR00463">
    <property type="entry name" value="EP450I"/>
</dbReference>
<dbReference type="GO" id="GO:0020037">
    <property type="term" value="F:heme binding"/>
    <property type="evidence" value="ECO:0007669"/>
    <property type="project" value="InterPro"/>
</dbReference>
<dbReference type="Gene3D" id="1.10.630.10">
    <property type="entry name" value="Cytochrome P450"/>
    <property type="match status" value="1"/>
</dbReference>
<evidence type="ECO:0000256" key="7">
    <source>
        <dbReference type="ARBA" id="ARBA00023033"/>
    </source>
</evidence>
<name>A0A176W3V8_MARPO</name>
<keyword evidence="4 8" id="KW-0479">Metal-binding</keyword>
<keyword evidence="6 8" id="KW-0408">Iron</keyword>
<dbReference type="InterPro" id="IPR002401">
    <property type="entry name" value="Cyt_P450_E_grp-I"/>
</dbReference>
<evidence type="ECO:0000256" key="8">
    <source>
        <dbReference type="PIRSR" id="PIRSR602401-1"/>
    </source>
</evidence>
<dbReference type="InterPro" id="IPR001128">
    <property type="entry name" value="Cyt_P450"/>
</dbReference>
<dbReference type="PANTHER" id="PTHR47944:SF4">
    <property type="entry name" value="OS09G0441700 PROTEIN"/>
    <property type="match status" value="1"/>
</dbReference>
<dbReference type="GO" id="GO:0044550">
    <property type="term" value="P:secondary metabolite biosynthetic process"/>
    <property type="evidence" value="ECO:0007669"/>
    <property type="project" value="UniProtKB-ARBA"/>
</dbReference>
<sequence length="527" mass="59438">MPPMTNIADFYGTDSFYYVLAAVLGLVVLILIQRKFRAPKLPPGPLAWPLIGNLPLMGPLPHQSLLRLKKKYGPLMFMQLGSVPTIVVQGPDMAKEVLRTQDHIFASRPDTVTGELFFYNRQDLLFAPLGPTFRLLRKTCVNSLFTPLRVQEFQGVRKEMLTAFLTKLLQEGRGGQPVQVDHKITEMNFNNVSKILYGKSYYGLKTTNADGSIHAREFHEIADEWARVAGSVIVGDYLPWLRKLDIGGCEAHLLRLREEFNKFLTGVIEEHKRNSAAGGKGSRKEDFVDVLLSLHADEDGNTLSETQVKAFLQDLTLGGIDSSAAQMQWTLVELLRHPEVRHKVQQELDSVIGKDRMVEEADIVRLPYFRAMMKESFRLHPAVPFLAPHENTQATKISGYDIPANTRLLVNVYAIHRDPEVWEDPLKFNPERFMNRHQGLKGEDFKFLPFGSGRRMCPGMDYAMLVVEWTLAQLLHTCDLDVPEGMKPMDIDVGETFGVTLSTTSPLRIVISPRLPSEVYAKAGIVL</sequence>
<dbReference type="AlphaFoldDB" id="A0A176W3V8"/>
<protein>
    <recommendedName>
        <fullName evidence="13">Cytochrome P450</fullName>
    </recommendedName>
</protein>
<evidence type="ECO:0000256" key="6">
    <source>
        <dbReference type="ARBA" id="ARBA00023004"/>
    </source>
</evidence>
<keyword evidence="10" id="KW-1133">Transmembrane helix</keyword>
<dbReference type="FunFam" id="1.10.630.10:FF:000126">
    <property type="entry name" value="Predicted protein"/>
    <property type="match status" value="1"/>
</dbReference>
<evidence type="ECO:0000256" key="2">
    <source>
        <dbReference type="ARBA" id="ARBA00010617"/>
    </source>
</evidence>
<evidence type="ECO:0000256" key="1">
    <source>
        <dbReference type="ARBA" id="ARBA00001971"/>
    </source>
</evidence>
<dbReference type="PROSITE" id="PS00086">
    <property type="entry name" value="CYTOCHROME_P450"/>
    <property type="match status" value="1"/>
</dbReference>
<keyword evidence="12" id="KW-1185">Reference proteome</keyword>
<feature type="binding site" description="axial binding residue" evidence="8">
    <location>
        <position position="457"/>
    </location>
    <ligand>
        <name>heme</name>
        <dbReference type="ChEBI" id="CHEBI:30413"/>
    </ligand>
    <ligandPart>
        <name>Fe</name>
        <dbReference type="ChEBI" id="CHEBI:18248"/>
    </ligandPart>
</feature>
<organism evidence="11 12">
    <name type="scientific">Marchantia polymorpha subsp. ruderalis</name>
    <dbReference type="NCBI Taxonomy" id="1480154"/>
    <lineage>
        <taxon>Eukaryota</taxon>
        <taxon>Viridiplantae</taxon>
        <taxon>Streptophyta</taxon>
        <taxon>Embryophyta</taxon>
        <taxon>Marchantiophyta</taxon>
        <taxon>Marchantiopsida</taxon>
        <taxon>Marchantiidae</taxon>
        <taxon>Marchantiales</taxon>
        <taxon>Marchantiaceae</taxon>
        <taxon>Marchantia</taxon>
    </lineage>
</organism>
<keyword evidence="10" id="KW-0472">Membrane</keyword>
<keyword evidence="7 9" id="KW-0503">Monooxygenase</keyword>
<dbReference type="GO" id="GO:0005506">
    <property type="term" value="F:iron ion binding"/>
    <property type="evidence" value="ECO:0007669"/>
    <property type="project" value="InterPro"/>
</dbReference>
<accession>A0A176W3V8</accession>
<dbReference type="GO" id="GO:0016705">
    <property type="term" value="F:oxidoreductase activity, acting on paired donors, with incorporation or reduction of molecular oxygen"/>
    <property type="evidence" value="ECO:0007669"/>
    <property type="project" value="InterPro"/>
</dbReference>
<evidence type="ECO:0008006" key="13">
    <source>
        <dbReference type="Google" id="ProtNLM"/>
    </source>
</evidence>
<evidence type="ECO:0000313" key="11">
    <source>
        <dbReference type="EMBL" id="OAE27212.1"/>
    </source>
</evidence>
<comment type="similarity">
    <text evidence="2 9">Belongs to the cytochrome P450 family.</text>
</comment>
<evidence type="ECO:0000256" key="5">
    <source>
        <dbReference type="ARBA" id="ARBA00023002"/>
    </source>
</evidence>
<dbReference type="PANTHER" id="PTHR47944">
    <property type="entry name" value="CYTOCHROME P450 98A9"/>
    <property type="match status" value="1"/>
</dbReference>
<evidence type="ECO:0000256" key="4">
    <source>
        <dbReference type="ARBA" id="ARBA00022723"/>
    </source>
</evidence>
<dbReference type="SUPFAM" id="SSF48264">
    <property type="entry name" value="Cytochrome P450"/>
    <property type="match status" value="1"/>
</dbReference>
<dbReference type="Proteomes" id="UP000077202">
    <property type="component" value="Unassembled WGS sequence"/>
</dbReference>
<keyword evidence="3 8" id="KW-0349">Heme</keyword>
<dbReference type="InterPro" id="IPR017972">
    <property type="entry name" value="Cyt_P450_CS"/>
</dbReference>
<dbReference type="EMBL" id="LVLJ01001948">
    <property type="protein sequence ID" value="OAE27212.1"/>
    <property type="molecule type" value="Genomic_DNA"/>
</dbReference>